<reference evidence="3 4" key="1">
    <citation type="journal article" date="2016" name="Front. Microbiol.">
        <title>Genome and transcriptome sequences reveal the specific parasitism of the nematophagous Purpureocillium lilacinum 36-1.</title>
        <authorList>
            <person name="Xie J."/>
            <person name="Li S."/>
            <person name="Mo C."/>
            <person name="Xiao X."/>
            <person name="Peng D."/>
            <person name="Wang G."/>
            <person name="Xiao Y."/>
        </authorList>
    </citation>
    <scope>NUCLEOTIDE SEQUENCE [LARGE SCALE GENOMIC DNA]</scope>
    <source>
        <strain evidence="3 4">36-1</strain>
    </source>
</reference>
<dbReference type="SUPFAM" id="SSF75304">
    <property type="entry name" value="Amidase signature (AS) enzymes"/>
    <property type="match status" value="1"/>
</dbReference>
<dbReference type="InterPro" id="IPR036928">
    <property type="entry name" value="AS_sf"/>
</dbReference>
<gene>
    <name evidence="3" type="ORF">PCL_09931</name>
</gene>
<accession>A0A2U3EEH9</accession>
<feature type="region of interest" description="Disordered" evidence="1">
    <location>
        <begin position="1"/>
        <end position="24"/>
    </location>
</feature>
<dbReference type="Gene3D" id="3.90.1300.10">
    <property type="entry name" value="Amidase signature (AS) domain"/>
    <property type="match status" value="1"/>
</dbReference>
<evidence type="ECO:0000256" key="1">
    <source>
        <dbReference type="SAM" id="MobiDB-lite"/>
    </source>
</evidence>
<sequence>MEGNLSHRSLNRTPDSHPRRRVCGNKKDSDIARIEEVDPLLWAVTEIDQDTLSVAAELARIRRGADDASSLGALHPIPILLKGTMATEYGMKTTAVSYMLLGAGTIILGRANMSDWSSAPMPCSCSVYGGQTIGAYRLGQDPSGLSSGSAVASSLGPAWASLGTETSGSITHPAHMSGIVGMRPMVGLTSSYLVVPVPEHQDTVSAMARIIKDAEYLLSVVVGCDSHDKYTKMIPFEDDKMPDYVAACKKPGLHGKRLGVIWELVYEDNIDETAIPAPTCSTRRSFFCVRPDRVHESHGWMRLCRNLPAYLGKLETDLDNVESLVALRNFARSHPLERYRVASPDDTPVRQSGDGTSPNVPYGPGFAGDKFSETKAFAMAYAFEQRTRVRGSIEPYVRPTTELTEVVRR</sequence>
<evidence type="ECO:0000259" key="2">
    <source>
        <dbReference type="Pfam" id="PF01425"/>
    </source>
</evidence>
<proteinExistence type="predicted"/>
<dbReference type="InterPro" id="IPR023631">
    <property type="entry name" value="Amidase_dom"/>
</dbReference>
<dbReference type="PANTHER" id="PTHR42678:SF34">
    <property type="entry name" value="OS04G0183300 PROTEIN"/>
    <property type="match status" value="1"/>
</dbReference>
<feature type="compositionally biased region" description="Polar residues" evidence="1">
    <location>
        <begin position="349"/>
        <end position="359"/>
    </location>
</feature>
<dbReference type="EMBL" id="LCWV01000005">
    <property type="protein sequence ID" value="PWI72916.1"/>
    <property type="molecule type" value="Genomic_DNA"/>
</dbReference>
<organism evidence="3 4">
    <name type="scientific">Purpureocillium lilacinum</name>
    <name type="common">Paecilomyces lilacinus</name>
    <dbReference type="NCBI Taxonomy" id="33203"/>
    <lineage>
        <taxon>Eukaryota</taxon>
        <taxon>Fungi</taxon>
        <taxon>Dikarya</taxon>
        <taxon>Ascomycota</taxon>
        <taxon>Pezizomycotina</taxon>
        <taxon>Sordariomycetes</taxon>
        <taxon>Hypocreomycetidae</taxon>
        <taxon>Hypocreales</taxon>
        <taxon>Ophiocordycipitaceae</taxon>
        <taxon>Purpureocillium</taxon>
    </lineage>
</organism>
<name>A0A2U3EEH9_PURLI</name>
<dbReference type="Proteomes" id="UP000245956">
    <property type="component" value="Unassembled WGS sequence"/>
</dbReference>
<protein>
    <recommendedName>
        <fullName evidence="2">Amidase domain-containing protein</fullName>
    </recommendedName>
</protein>
<dbReference type="AlphaFoldDB" id="A0A2U3EEH9"/>
<dbReference type="PANTHER" id="PTHR42678">
    <property type="entry name" value="AMIDASE"/>
    <property type="match status" value="1"/>
</dbReference>
<evidence type="ECO:0000313" key="4">
    <source>
        <dbReference type="Proteomes" id="UP000245956"/>
    </source>
</evidence>
<comment type="caution">
    <text evidence="3">The sequence shown here is derived from an EMBL/GenBank/DDBJ whole genome shotgun (WGS) entry which is preliminary data.</text>
</comment>
<feature type="region of interest" description="Disordered" evidence="1">
    <location>
        <begin position="341"/>
        <end position="361"/>
    </location>
</feature>
<dbReference type="Pfam" id="PF01425">
    <property type="entry name" value="Amidase"/>
    <property type="match status" value="1"/>
</dbReference>
<feature type="compositionally biased region" description="Polar residues" evidence="1">
    <location>
        <begin position="1"/>
        <end position="13"/>
    </location>
</feature>
<evidence type="ECO:0000313" key="3">
    <source>
        <dbReference type="EMBL" id="PWI72916.1"/>
    </source>
</evidence>
<feature type="domain" description="Amidase" evidence="2">
    <location>
        <begin position="31"/>
        <end position="268"/>
    </location>
</feature>